<evidence type="ECO:0000313" key="2">
    <source>
        <dbReference type="EMBL" id="RFF30872.1"/>
    </source>
</evidence>
<keyword evidence="3" id="KW-1185">Reference proteome</keyword>
<reference evidence="2 3" key="1">
    <citation type="submission" date="2018-08" db="EMBL/GenBank/DDBJ databases">
        <title>Wenzhouxiangella salilacus sp. nov., a novel bacterium isolated from a saline lake in Xinjiang Province, China.</title>
        <authorList>
            <person name="Han S."/>
        </authorList>
    </citation>
    <scope>NUCLEOTIDE SEQUENCE [LARGE SCALE GENOMIC DNA]</scope>
    <source>
        <strain evidence="2 3">XDB06</strain>
    </source>
</reference>
<organism evidence="2 3">
    <name type="scientific">Wenzhouxiangella sediminis</name>
    <dbReference type="NCBI Taxonomy" id="1792836"/>
    <lineage>
        <taxon>Bacteria</taxon>
        <taxon>Pseudomonadati</taxon>
        <taxon>Pseudomonadota</taxon>
        <taxon>Gammaproteobacteria</taxon>
        <taxon>Chromatiales</taxon>
        <taxon>Wenzhouxiangellaceae</taxon>
        <taxon>Wenzhouxiangella</taxon>
    </lineage>
</organism>
<sequence>MEYSMNRSLIRHGFVLILLALVGAFFIPAMALPRLGLSAHTVGVLGGVLLIAVGGVWPAFSLAPRSQALLAFSWPAAGYLNWSGCLLGAVLGAGRATPIAAAGTTGPAWAEWLSGAMLLMAAATSLLAVGLSLRGLSPGRARET</sequence>
<keyword evidence="1" id="KW-0812">Transmembrane</keyword>
<accession>A0A3E1K9K0</accession>
<protein>
    <recommendedName>
        <fullName evidence="4">Hydroxylaminobenzene mutase</fullName>
    </recommendedName>
</protein>
<dbReference type="Pfam" id="PF26512">
    <property type="entry name" value="SOI"/>
    <property type="match status" value="1"/>
</dbReference>
<gene>
    <name evidence="2" type="ORF">DZC52_06410</name>
</gene>
<evidence type="ECO:0000313" key="3">
    <source>
        <dbReference type="Proteomes" id="UP000260351"/>
    </source>
</evidence>
<keyword evidence="1" id="KW-0472">Membrane</keyword>
<feature type="transmembrane region" description="Helical" evidence="1">
    <location>
        <begin position="37"/>
        <end position="57"/>
    </location>
</feature>
<proteinExistence type="predicted"/>
<feature type="transmembrane region" description="Helical" evidence="1">
    <location>
        <begin position="12"/>
        <end position="31"/>
    </location>
</feature>
<dbReference type="Proteomes" id="UP000260351">
    <property type="component" value="Unassembled WGS sequence"/>
</dbReference>
<evidence type="ECO:0008006" key="4">
    <source>
        <dbReference type="Google" id="ProtNLM"/>
    </source>
</evidence>
<dbReference type="EMBL" id="QUZK01000029">
    <property type="protein sequence ID" value="RFF30872.1"/>
    <property type="molecule type" value="Genomic_DNA"/>
</dbReference>
<name>A0A3E1K9K0_9GAMM</name>
<comment type="caution">
    <text evidence="2">The sequence shown here is derived from an EMBL/GenBank/DDBJ whole genome shotgun (WGS) entry which is preliminary data.</text>
</comment>
<keyword evidence="1" id="KW-1133">Transmembrane helix</keyword>
<evidence type="ECO:0000256" key="1">
    <source>
        <dbReference type="SAM" id="Phobius"/>
    </source>
</evidence>
<dbReference type="InterPro" id="IPR058965">
    <property type="entry name" value="SOI/HabA-like"/>
</dbReference>
<dbReference type="AlphaFoldDB" id="A0A3E1K9K0"/>
<feature type="transmembrane region" description="Helical" evidence="1">
    <location>
        <begin position="112"/>
        <end position="133"/>
    </location>
</feature>
<feature type="transmembrane region" description="Helical" evidence="1">
    <location>
        <begin position="69"/>
        <end position="92"/>
    </location>
</feature>